<sequence length="83" mass="9715">MLLKLAMKGSHFLSGLHYNYKMCLRFVLVLSKVFLAFDKTKNYQLHSWQTAVIDYCRIITVYFDSDLPSFYSSNTLISLTYSN</sequence>
<name>A0A654MAV9_9ARCH</name>
<keyword evidence="2" id="KW-1185">Reference proteome</keyword>
<proteinExistence type="predicted"/>
<dbReference type="EMBL" id="CP012850">
    <property type="protein sequence ID" value="ALI36612.1"/>
    <property type="molecule type" value="Genomic_DNA"/>
</dbReference>
<dbReference type="Proteomes" id="UP000058925">
    <property type="component" value="Chromosome"/>
</dbReference>
<dbReference type="KEGG" id="taa:NMY3_02416"/>
<reference evidence="2" key="1">
    <citation type="submission" date="2015-10" db="EMBL/GenBank/DDBJ databases">
        <title>Niche specialization of a soil ammonia-oxidizing archaeon, Candidatus Nitrosocosmicus oleophilus.</title>
        <authorList>
            <person name="Jung M.-Y."/>
            <person name="Rhee S.-K."/>
        </authorList>
    </citation>
    <scope>NUCLEOTIDE SEQUENCE [LARGE SCALE GENOMIC DNA]</scope>
    <source>
        <strain evidence="2">MY3</strain>
    </source>
</reference>
<gene>
    <name evidence="1" type="ORF">NMY3_02416</name>
</gene>
<evidence type="ECO:0000313" key="1">
    <source>
        <dbReference type="EMBL" id="ALI36612.1"/>
    </source>
</evidence>
<protein>
    <submittedName>
        <fullName evidence="1">Uncharacterized protein</fullName>
    </submittedName>
</protein>
<dbReference type="AlphaFoldDB" id="A0A654MAV9"/>
<evidence type="ECO:0000313" key="2">
    <source>
        <dbReference type="Proteomes" id="UP000058925"/>
    </source>
</evidence>
<accession>A0A654MAV9</accession>
<organism evidence="1 2">
    <name type="scientific">Candidatus Nitrosocosmicus oleophilus</name>
    <dbReference type="NCBI Taxonomy" id="1353260"/>
    <lineage>
        <taxon>Archaea</taxon>
        <taxon>Nitrososphaerota</taxon>
        <taxon>Nitrososphaeria</taxon>
        <taxon>Nitrososphaerales</taxon>
        <taxon>Nitrososphaeraceae</taxon>
        <taxon>Candidatus Nitrosocosmicus</taxon>
    </lineage>
</organism>